<accession>A0A8J2KE73</accession>
<dbReference type="InterPro" id="IPR008042">
    <property type="entry name" value="Retrotrans_Pao"/>
</dbReference>
<protein>
    <submittedName>
        <fullName evidence="1">Uncharacterized protein</fullName>
    </submittedName>
</protein>
<name>A0A8J2KE73_9HEXA</name>
<dbReference type="PANTHER" id="PTHR47331:SF5">
    <property type="entry name" value="RIBONUCLEASE H"/>
    <property type="match status" value="1"/>
</dbReference>
<dbReference type="AlphaFoldDB" id="A0A8J2KE73"/>
<reference evidence="1" key="1">
    <citation type="submission" date="2021-06" db="EMBL/GenBank/DDBJ databases">
        <authorList>
            <person name="Hodson N. C."/>
            <person name="Mongue J. A."/>
            <person name="Jaron S. K."/>
        </authorList>
    </citation>
    <scope>NUCLEOTIDE SEQUENCE</scope>
</reference>
<gene>
    <name evidence="1" type="ORF">AFUS01_LOCUS21971</name>
</gene>
<dbReference type="EMBL" id="CAJVCH010250476">
    <property type="protein sequence ID" value="CAG7733531.1"/>
    <property type="molecule type" value="Genomic_DNA"/>
</dbReference>
<organism evidence="1 2">
    <name type="scientific">Allacma fusca</name>
    <dbReference type="NCBI Taxonomy" id="39272"/>
    <lineage>
        <taxon>Eukaryota</taxon>
        <taxon>Metazoa</taxon>
        <taxon>Ecdysozoa</taxon>
        <taxon>Arthropoda</taxon>
        <taxon>Hexapoda</taxon>
        <taxon>Collembola</taxon>
        <taxon>Symphypleona</taxon>
        <taxon>Sminthuridae</taxon>
        <taxon>Allacma</taxon>
    </lineage>
</organism>
<sequence>MVPPELKAKKLVDLTAADKLPTERVLGLRWDSEKDEFLFEINFPKVNNEVLELHRMPTKAEVTSLVMSPYDPVGFVTHFIIKGRIMIQEIWLKKIDWNEQISGDLVEKWTTWVQELQKITK</sequence>
<proteinExistence type="predicted"/>
<dbReference type="Pfam" id="PF05380">
    <property type="entry name" value="Peptidase_A17"/>
    <property type="match status" value="1"/>
</dbReference>
<dbReference type="Proteomes" id="UP000708208">
    <property type="component" value="Unassembled WGS sequence"/>
</dbReference>
<feature type="non-terminal residue" evidence="1">
    <location>
        <position position="121"/>
    </location>
</feature>
<dbReference type="PANTHER" id="PTHR47331">
    <property type="entry name" value="PHD-TYPE DOMAIN-CONTAINING PROTEIN"/>
    <property type="match status" value="1"/>
</dbReference>
<keyword evidence="2" id="KW-1185">Reference proteome</keyword>
<evidence type="ECO:0000313" key="1">
    <source>
        <dbReference type="EMBL" id="CAG7733531.1"/>
    </source>
</evidence>
<comment type="caution">
    <text evidence="1">The sequence shown here is derived from an EMBL/GenBank/DDBJ whole genome shotgun (WGS) entry which is preliminary data.</text>
</comment>
<dbReference type="OrthoDB" id="6434680at2759"/>
<evidence type="ECO:0000313" key="2">
    <source>
        <dbReference type="Proteomes" id="UP000708208"/>
    </source>
</evidence>